<dbReference type="Proteomes" id="UP000265489">
    <property type="component" value="Unassembled WGS sequence"/>
</dbReference>
<organism evidence="1 2">
    <name type="scientific">Holdemanella biformis</name>
    <dbReference type="NCBI Taxonomy" id="1735"/>
    <lineage>
        <taxon>Bacteria</taxon>
        <taxon>Bacillati</taxon>
        <taxon>Bacillota</taxon>
        <taxon>Erysipelotrichia</taxon>
        <taxon>Erysipelotrichales</taxon>
        <taxon>Erysipelotrichaceae</taxon>
        <taxon>Holdemanella</taxon>
    </lineage>
</organism>
<accession>A0A395W9W4</accession>
<sequence>MVNLRHSDNIFYDREGDLFVITTDLDGRQEVVCKTNLECVSDVIARLLDINFKKVCDSENRLNMLGDLEQFACVYALKLMAYKTVKGLYLEFPTLAKYQGTALISPHTVIDNRNDGYNNKYHLMLVNVIYTSLIHATVKYAGSSMEAEHMKDVFETVLPDNKGLIETLNDFYDGAINEADLTDIIKNIQSDNTTKA</sequence>
<reference evidence="1 2" key="1">
    <citation type="submission" date="2018-08" db="EMBL/GenBank/DDBJ databases">
        <title>A genome reference for cultivated species of the human gut microbiota.</title>
        <authorList>
            <person name="Zou Y."/>
            <person name="Xue W."/>
            <person name="Luo G."/>
        </authorList>
    </citation>
    <scope>NUCLEOTIDE SEQUENCE [LARGE SCALE GENOMIC DNA]</scope>
    <source>
        <strain evidence="1 2">AF15-20</strain>
    </source>
</reference>
<evidence type="ECO:0000313" key="2">
    <source>
        <dbReference type="Proteomes" id="UP000265489"/>
    </source>
</evidence>
<protein>
    <submittedName>
        <fullName evidence="1">Uncharacterized protein</fullName>
    </submittedName>
</protein>
<dbReference type="RefSeq" id="WP_118325636.1">
    <property type="nucleotide sequence ID" value="NZ_QRYH01000040.1"/>
</dbReference>
<name>A0A395W9W4_9FIRM</name>
<dbReference type="GeneID" id="66580751"/>
<evidence type="ECO:0000313" key="1">
    <source>
        <dbReference type="EMBL" id="RGU89918.1"/>
    </source>
</evidence>
<proteinExistence type="predicted"/>
<dbReference type="AlphaFoldDB" id="A0A395W9W4"/>
<comment type="caution">
    <text evidence="1">The sequence shown here is derived from an EMBL/GenBank/DDBJ whole genome shotgun (WGS) entry which is preliminary data.</text>
</comment>
<gene>
    <name evidence="1" type="ORF">DWW32_09815</name>
</gene>
<dbReference type="EMBL" id="QRYQ01000021">
    <property type="protein sequence ID" value="RGU89918.1"/>
    <property type="molecule type" value="Genomic_DNA"/>
</dbReference>